<feature type="region of interest" description="Disordered" evidence="1">
    <location>
        <begin position="350"/>
        <end position="380"/>
    </location>
</feature>
<dbReference type="Gene3D" id="1.10.220.150">
    <property type="entry name" value="Arf GTPase activating protein"/>
    <property type="match status" value="1"/>
</dbReference>
<proteinExistence type="predicted"/>
<dbReference type="Proteomes" id="UP000428333">
    <property type="component" value="Linkage Group LG03"/>
</dbReference>
<dbReference type="AlphaFoldDB" id="A0A6A4M7P2"/>
<evidence type="ECO:0000313" key="4">
    <source>
        <dbReference type="Proteomes" id="UP000428333"/>
    </source>
</evidence>
<dbReference type="InterPro" id="IPR038508">
    <property type="entry name" value="ArfGAP_dom_sf"/>
</dbReference>
<evidence type="ECO:0000259" key="2">
    <source>
        <dbReference type="Pfam" id="PF01412"/>
    </source>
</evidence>
<comment type="caution">
    <text evidence="3">The sequence shown here is derived from an EMBL/GenBank/DDBJ whole genome shotgun (WGS) entry which is preliminary data.</text>
</comment>
<evidence type="ECO:0000313" key="3">
    <source>
        <dbReference type="EMBL" id="KAE9462797.1"/>
    </source>
</evidence>
<organism evidence="3 4">
    <name type="scientific">Rhododendron williamsianum</name>
    <dbReference type="NCBI Taxonomy" id="262921"/>
    <lineage>
        <taxon>Eukaryota</taxon>
        <taxon>Viridiplantae</taxon>
        <taxon>Streptophyta</taxon>
        <taxon>Embryophyta</taxon>
        <taxon>Tracheophyta</taxon>
        <taxon>Spermatophyta</taxon>
        <taxon>Magnoliopsida</taxon>
        <taxon>eudicotyledons</taxon>
        <taxon>Gunneridae</taxon>
        <taxon>Pentapetalae</taxon>
        <taxon>asterids</taxon>
        <taxon>Ericales</taxon>
        <taxon>Ericaceae</taxon>
        <taxon>Ericoideae</taxon>
        <taxon>Rhodoreae</taxon>
        <taxon>Rhododendron</taxon>
    </lineage>
</organism>
<feature type="non-terminal residue" evidence="3">
    <location>
        <position position="1"/>
    </location>
</feature>
<feature type="domain" description="Arf-GAP" evidence="2">
    <location>
        <begin position="128"/>
        <end position="195"/>
    </location>
</feature>
<dbReference type="GO" id="GO:0005096">
    <property type="term" value="F:GTPase activator activity"/>
    <property type="evidence" value="ECO:0007669"/>
    <property type="project" value="InterPro"/>
</dbReference>
<feature type="region of interest" description="Disordered" evidence="1">
    <location>
        <begin position="198"/>
        <end position="330"/>
    </location>
</feature>
<dbReference type="EMBL" id="QEFC01000667">
    <property type="protein sequence ID" value="KAE9462797.1"/>
    <property type="molecule type" value="Genomic_DNA"/>
</dbReference>
<dbReference type="PANTHER" id="PTHR46085">
    <property type="entry name" value="ARFGAP/RECO-RELATED"/>
    <property type="match status" value="1"/>
</dbReference>
<reference evidence="3 4" key="1">
    <citation type="journal article" date="2019" name="Genome Biol. Evol.">
        <title>The Rhododendron genome and chromosomal organization provide insight into shared whole-genome duplications across the heath family (Ericaceae).</title>
        <authorList>
            <person name="Soza V.L."/>
            <person name="Lindsley D."/>
            <person name="Waalkes A."/>
            <person name="Ramage E."/>
            <person name="Patwardhan R.P."/>
            <person name="Burton J.N."/>
            <person name="Adey A."/>
            <person name="Kumar A."/>
            <person name="Qiu R."/>
            <person name="Shendure J."/>
            <person name="Hall B."/>
        </authorList>
    </citation>
    <scope>NUCLEOTIDE SEQUENCE [LARGE SCALE GENOMIC DNA]</scope>
    <source>
        <strain evidence="3">RSF 1966-606</strain>
    </source>
</reference>
<dbReference type="OrthoDB" id="6036at2759"/>
<dbReference type="InterPro" id="IPR001164">
    <property type="entry name" value="ArfGAP_dom"/>
</dbReference>
<feature type="compositionally biased region" description="Basic and acidic residues" evidence="1">
    <location>
        <begin position="267"/>
        <end position="326"/>
    </location>
</feature>
<feature type="compositionally biased region" description="Basic and acidic residues" evidence="1">
    <location>
        <begin position="235"/>
        <end position="245"/>
    </location>
</feature>
<dbReference type="SUPFAM" id="SSF57863">
    <property type="entry name" value="ArfGap/RecO-like zinc finger"/>
    <property type="match status" value="1"/>
</dbReference>
<evidence type="ECO:0000256" key="1">
    <source>
        <dbReference type="SAM" id="MobiDB-lite"/>
    </source>
</evidence>
<sequence length="669" mass="73442">MRRTRGLYGLFSNYQIIDGVSTVTAWKMLTTLELEFGTLTDCIAKIDVTAIVIDIVKAADLEEKLGGLLDHAFVVSFHCKMASKFRSDNCVMLNLWTLYEKWLMAIALFENKNGSCNGSKIFSFAKQGPHREFTHRVKSVSMAKFTSQEVSALQGGGNASAKEIYFKEWDPQRHSAPDSRLRDFIRHVYVDRRYTGEGEDSYENRRETYQGGSRSPPYEDSYDRRYGDRPSPGGRSDDKNYRSESRSPPYEDTYERRYSDRPSPGGRSDDKNYRNSYDERRSPGYDQESRQREDRFGNGKRYDDGRISDGSSKIEGKSPEGQRDVDVASPPIVRPVREILGENVVPLKIIGPPKADGGKATDGSISVQRTGSSSSLASSNVNPAEIKNDIGTLIDFDAVPQPPAIATVPQTQQPVTAQSVVQPTASSNAENWAFFDSPTRIVVQTTGIPGSGVISTTAHVGSMSAFPSFSNSFGAPVGQMSMLPPGSNPPPANTQGPYSMPPTQAFQAVSKSAQQVPGVINQSAPQEVKPSGRNELPQDLFAPTYPSYAPHPAWQTGPPHGFGFNMQYNTPMPMQTFPQSSQSTNPFDLNNDASSAQAPIFPSMASLQGALPNVAGPAGLMRTSSLDTPSPTWMQSQSSHLLGCLHKHHLLRQQCAYMGQQIPNNLPPR</sequence>
<dbReference type="PANTHER" id="PTHR46085:SF3">
    <property type="entry name" value="ARF GTPASE ACTIVATING PROTEIN"/>
    <property type="match status" value="1"/>
</dbReference>
<dbReference type="InterPro" id="IPR044820">
    <property type="entry name" value="AGD14-like"/>
</dbReference>
<keyword evidence="4" id="KW-1185">Reference proteome</keyword>
<gene>
    <name evidence="3" type="ORF">C3L33_05297</name>
</gene>
<dbReference type="InterPro" id="IPR037278">
    <property type="entry name" value="ARFGAP/RecO"/>
</dbReference>
<dbReference type="Pfam" id="PF01412">
    <property type="entry name" value="ArfGap"/>
    <property type="match status" value="1"/>
</dbReference>
<name>A0A6A4M7P2_9ERIC</name>
<accession>A0A6A4M7P2</accession>
<feature type="compositionally biased region" description="Basic and acidic residues" evidence="1">
    <location>
        <begin position="198"/>
        <end position="208"/>
    </location>
</feature>
<protein>
    <recommendedName>
        <fullName evidence="2">Arf-GAP domain-containing protein</fullName>
    </recommendedName>
</protein>